<dbReference type="PANTHER" id="PTHR21346">
    <property type="entry name" value="FUN14 DOMAIN CONTAINING"/>
    <property type="match status" value="1"/>
</dbReference>
<dbReference type="Reactome" id="R-DDI-8934903">
    <property type="pathway name" value="Receptor Mediated Mitophagy"/>
</dbReference>
<evidence type="ECO:0000256" key="4">
    <source>
        <dbReference type="ARBA" id="ARBA00022989"/>
    </source>
</evidence>
<keyword evidence="5 6" id="KW-0472">Membrane</keyword>
<organism evidence="7 8">
    <name type="scientific">Dictyostelium discoideum</name>
    <name type="common">Social amoeba</name>
    <dbReference type="NCBI Taxonomy" id="44689"/>
    <lineage>
        <taxon>Eukaryota</taxon>
        <taxon>Amoebozoa</taxon>
        <taxon>Evosea</taxon>
        <taxon>Eumycetozoa</taxon>
        <taxon>Dictyostelia</taxon>
        <taxon>Dictyosteliales</taxon>
        <taxon>Dictyosteliaceae</taxon>
        <taxon>Dictyostelium</taxon>
    </lineage>
</organism>
<evidence type="ECO:0000256" key="3">
    <source>
        <dbReference type="ARBA" id="ARBA00022692"/>
    </source>
</evidence>
<comment type="similarity">
    <text evidence="2">Belongs to the FUN14 family.</text>
</comment>
<keyword evidence="3 6" id="KW-0812">Transmembrane</keyword>
<comment type="subcellular location">
    <subcellularLocation>
        <location evidence="1">Membrane</location>
    </subcellularLocation>
</comment>
<protein>
    <recommendedName>
        <fullName evidence="9">Transmembrane protein</fullName>
    </recommendedName>
</protein>
<proteinExistence type="inferred from homology"/>
<dbReference type="eggNOG" id="ENOG502RHSH">
    <property type="taxonomic scope" value="Eukaryota"/>
</dbReference>
<dbReference type="PaxDb" id="44689-DDB0169337"/>
<accession>Q54Z98</accession>
<evidence type="ECO:0000256" key="6">
    <source>
        <dbReference type="SAM" id="Phobius"/>
    </source>
</evidence>
<dbReference type="EMBL" id="AAFI02000021">
    <property type="protein sequence ID" value="EAL68585.1"/>
    <property type="molecule type" value="Genomic_DNA"/>
</dbReference>
<evidence type="ECO:0000313" key="7">
    <source>
        <dbReference type="EMBL" id="EAL68585.1"/>
    </source>
</evidence>
<keyword evidence="8" id="KW-1185">Reference proteome</keyword>
<sequence>MFNTSKFLQKTMVLNNNGLLKLNSSLLFKNNINQINKSFFGSISCINNNNFKNDYEKNNNNNNNNNKNQNENNNKFLLPGVLISGFTILSGLTATTVSCDTINKDKDATVVTHHVEIKNVPTTTQKIQKVAGVTTMGGALGYCCGIATRKIGTMVLVFVGAIFIVVQLLSSKGYIVVKWDKVSEEHSPKFTKEKRRQYIRSFYNLLTSNLPFKVGFGSGFLLGFKQ</sequence>
<feature type="transmembrane region" description="Helical" evidence="6">
    <location>
        <begin position="151"/>
        <end position="169"/>
    </location>
</feature>
<evidence type="ECO:0008006" key="9">
    <source>
        <dbReference type="Google" id="ProtNLM"/>
    </source>
</evidence>
<dbReference type="VEuPathDB" id="AmoebaDB:DDB_G0277699"/>
<dbReference type="Pfam" id="PF04930">
    <property type="entry name" value="FUN14"/>
    <property type="match status" value="1"/>
</dbReference>
<dbReference type="HOGENOM" id="CLU_1226727_0_0_1"/>
<gene>
    <name evidence="7" type="ORF">DDB_G0277699</name>
</gene>
<evidence type="ECO:0000256" key="1">
    <source>
        <dbReference type="ARBA" id="ARBA00004370"/>
    </source>
</evidence>
<dbReference type="dictyBase" id="DDB_G0277699"/>
<dbReference type="RefSeq" id="XP_642517.1">
    <property type="nucleotide sequence ID" value="XM_637425.1"/>
</dbReference>
<reference evidence="7 8" key="1">
    <citation type="journal article" date="2005" name="Nature">
        <title>The genome of the social amoeba Dictyostelium discoideum.</title>
        <authorList>
            <consortium name="The Dictyostelium discoideum Sequencing Consortium"/>
            <person name="Eichinger L."/>
            <person name="Pachebat J.A."/>
            <person name="Glockner G."/>
            <person name="Rajandream M.A."/>
            <person name="Sucgang R."/>
            <person name="Berriman M."/>
            <person name="Song J."/>
            <person name="Olsen R."/>
            <person name="Szafranski K."/>
            <person name="Xu Q."/>
            <person name="Tunggal B."/>
            <person name="Kummerfeld S."/>
            <person name="Madera M."/>
            <person name="Konfortov B.A."/>
            <person name="Rivero F."/>
            <person name="Bankier A.T."/>
            <person name="Lehmann R."/>
            <person name="Hamlin N."/>
            <person name="Davies R."/>
            <person name="Gaudet P."/>
            <person name="Fey P."/>
            <person name="Pilcher K."/>
            <person name="Chen G."/>
            <person name="Saunders D."/>
            <person name="Sodergren E."/>
            <person name="Davis P."/>
            <person name="Kerhornou A."/>
            <person name="Nie X."/>
            <person name="Hall N."/>
            <person name="Anjard C."/>
            <person name="Hemphill L."/>
            <person name="Bason N."/>
            <person name="Farbrother P."/>
            <person name="Desany B."/>
            <person name="Just E."/>
            <person name="Morio T."/>
            <person name="Rost R."/>
            <person name="Churcher C."/>
            <person name="Cooper J."/>
            <person name="Haydock S."/>
            <person name="van Driessche N."/>
            <person name="Cronin A."/>
            <person name="Goodhead I."/>
            <person name="Muzny D."/>
            <person name="Mourier T."/>
            <person name="Pain A."/>
            <person name="Lu M."/>
            <person name="Harper D."/>
            <person name="Lindsay R."/>
            <person name="Hauser H."/>
            <person name="James K."/>
            <person name="Quiles M."/>
            <person name="Madan Babu M."/>
            <person name="Saito T."/>
            <person name="Buchrieser C."/>
            <person name="Wardroper A."/>
            <person name="Felder M."/>
            <person name="Thangavelu M."/>
            <person name="Johnson D."/>
            <person name="Knights A."/>
            <person name="Loulseged H."/>
            <person name="Mungall K."/>
            <person name="Oliver K."/>
            <person name="Price C."/>
            <person name="Quail M.A."/>
            <person name="Urushihara H."/>
            <person name="Hernandez J."/>
            <person name="Rabbinowitsch E."/>
            <person name="Steffen D."/>
            <person name="Sanders M."/>
            <person name="Ma J."/>
            <person name="Kohara Y."/>
            <person name="Sharp S."/>
            <person name="Simmonds M."/>
            <person name="Spiegler S."/>
            <person name="Tivey A."/>
            <person name="Sugano S."/>
            <person name="White B."/>
            <person name="Walker D."/>
            <person name="Woodward J."/>
            <person name="Winckler T."/>
            <person name="Tanaka Y."/>
            <person name="Shaulsky G."/>
            <person name="Schleicher M."/>
            <person name="Weinstock G."/>
            <person name="Rosenthal A."/>
            <person name="Cox E.C."/>
            <person name="Chisholm R.L."/>
            <person name="Gibbs R."/>
            <person name="Loomis W.F."/>
            <person name="Platzer M."/>
            <person name="Kay R.R."/>
            <person name="Williams J."/>
            <person name="Dear P.H."/>
            <person name="Noegel A.A."/>
            <person name="Barrell B."/>
            <person name="Kuspa A."/>
        </authorList>
    </citation>
    <scope>NUCLEOTIDE SEQUENCE [LARGE SCALE GENOMIC DNA]</scope>
    <source>
        <strain evidence="7 8">AX4</strain>
    </source>
</reference>
<dbReference type="InParanoid" id="Q75K07"/>
<accession>Q75K07</accession>
<dbReference type="Proteomes" id="UP000002195">
    <property type="component" value="Unassembled WGS sequence"/>
</dbReference>
<dbReference type="KEGG" id="ddi:DDB_G0277699"/>
<dbReference type="AlphaFoldDB" id="Q75K07"/>
<dbReference type="OMA" id="YCAGLAT"/>
<dbReference type="InterPro" id="IPR007014">
    <property type="entry name" value="FUN14"/>
</dbReference>
<dbReference type="GeneID" id="8621166"/>
<dbReference type="STRING" id="44689.Q75K07"/>
<evidence type="ECO:0000256" key="5">
    <source>
        <dbReference type="ARBA" id="ARBA00023136"/>
    </source>
</evidence>
<keyword evidence="4 6" id="KW-1133">Transmembrane helix</keyword>
<evidence type="ECO:0000313" key="8">
    <source>
        <dbReference type="Proteomes" id="UP000002195"/>
    </source>
</evidence>
<evidence type="ECO:0000256" key="2">
    <source>
        <dbReference type="ARBA" id="ARBA00009160"/>
    </source>
</evidence>
<name>Q75K07_DICDI</name>
<dbReference type="GO" id="GO:0016020">
    <property type="term" value="C:membrane"/>
    <property type="evidence" value="ECO:0007669"/>
    <property type="project" value="UniProtKB-SubCell"/>
</dbReference>
<comment type="caution">
    <text evidence="7">The sequence shown here is derived from an EMBL/GenBank/DDBJ whole genome shotgun (WGS) entry which is preliminary data.</text>
</comment>
<feature type="transmembrane region" description="Helical" evidence="6">
    <location>
        <begin position="202"/>
        <end position="224"/>
    </location>
</feature>
<dbReference type="PANTHER" id="PTHR21346:SF10">
    <property type="entry name" value="TRANSMEMBRANE PROTEIN"/>
    <property type="match status" value="1"/>
</dbReference>